<evidence type="ECO:0000313" key="4">
    <source>
        <dbReference type="Proteomes" id="UP000272400"/>
    </source>
</evidence>
<dbReference type="RefSeq" id="WP_246052654.1">
    <property type="nucleotide sequence ID" value="NZ_RJKE01000001.1"/>
</dbReference>
<feature type="domain" description="Methyltransferase" evidence="2">
    <location>
        <begin position="71"/>
        <end position="165"/>
    </location>
</feature>
<dbReference type="GO" id="GO:0032259">
    <property type="term" value="P:methylation"/>
    <property type="evidence" value="ECO:0007669"/>
    <property type="project" value="UniProtKB-KW"/>
</dbReference>
<dbReference type="Pfam" id="PF13649">
    <property type="entry name" value="Methyltransf_25"/>
    <property type="match status" value="1"/>
</dbReference>
<dbReference type="Proteomes" id="UP000272400">
    <property type="component" value="Unassembled WGS sequence"/>
</dbReference>
<dbReference type="Gene3D" id="3.40.50.150">
    <property type="entry name" value="Vaccinia Virus protein VP39"/>
    <property type="match status" value="1"/>
</dbReference>
<proteinExistence type="predicted"/>
<dbReference type="EMBL" id="RJKE01000001">
    <property type="protein sequence ID" value="ROO84481.1"/>
    <property type="molecule type" value="Genomic_DNA"/>
</dbReference>
<dbReference type="InterPro" id="IPR041698">
    <property type="entry name" value="Methyltransf_25"/>
</dbReference>
<keyword evidence="1 3" id="KW-0808">Transferase</keyword>
<sequence length="280" mass="30898">MFAELTALTARPGPFARTTTAELWTDPHLSERMLAAHLDPDVDLSSYRASFRARSTAWLTARFGLGPGSRVADLGCGPGLYGNALARSGAAVTGVDLSLRSVLHAAADARRDGLPARYLQEDYLTWRSGERFDLIIMIMRDLGALAPYDRRRALWTVTEHLAEGGAFVFDVDSPAGFAAVREQTRYAPSLMDGFWAPGPYFGFHTTFRYESELLSLDRYDIYEPHRTRTFYNWVQHFTPASIRAELHAAGLADTEILGDVAGSPFDPESPYFAVIAAPVS</sequence>
<reference evidence="3 4" key="1">
    <citation type="submission" date="2018-11" db="EMBL/GenBank/DDBJ databases">
        <title>Sequencing the genomes of 1000 actinobacteria strains.</title>
        <authorList>
            <person name="Klenk H.-P."/>
        </authorList>
    </citation>
    <scope>NUCLEOTIDE SEQUENCE [LARGE SCALE GENOMIC DNA]</scope>
    <source>
        <strain evidence="3 4">DSM 44254</strain>
    </source>
</reference>
<comment type="caution">
    <text evidence="3">The sequence shown here is derived from an EMBL/GenBank/DDBJ whole genome shotgun (WGS) entry which is preliminary data.</text>
</comment>
<evidence type="ECO:0000313" key="3">
    <source>
        <dbReference type="EMBL" id="ROO84481.1"/>
    </source>
</evidence>
<dbReference type="InterPro" id="IPR029063">
    <property type="entry name" value="SAM-dependent_MTases_sf"/>
</dbReference>
<dbReference type="CDD" id="cd02440">
    <property type="entry name" value="AdoMet_MTases"/>
    <property type="match status" value="1"/>
</dbReference>
<dbReference type="SUPFAM" id="SSF53335">
    <property type="entry name" value="S-adenosyl-L-methionine-dependent methyltransferases"/>
    <property type="match status" value="1"/>
</dbReference>
<protein>
    <submittedName>
        <fullName evidence="3">Methyltransferase family protein</fullName>
    </submittedName>
</protein>
<dbReference type="GO" id="GO:0008168">
    <property type="term" value="F:methyltransferase activity"/>
    <property type="evidence" value="ECO:0007669"/>
    <property type="project" value="UniProtKB-KW"/>
</dbReference>
<evidence type="ECO:0000259" key="2">
    <source>
        <dbReference type="Pfam" id="PF13649"/>
    </source>
</evidence>
<accession>A0A3N1CT40</accession>
<evidence type="ECO:0000256" key="1">
    <source>
        <dbReference type="ARBA" id="ARBA00022679"/>
    </source>
</evidence>
<organism evidence="3 4">
    <name type="scientific">Actinocorallia herbida</name>
    <dbReference type="NCBI Taxonomy" id="58109"/>
    <lineage>
        <taxon>Bacteria</taxon>
        <taxon>Bacillati</taxon>
        <taxon>Actinomycetota</taxon>
        <taxon>Actinomycetes</taxon>
        <taxon>Streptosporangiales</taxon>
        <taxon>Thermomonosporaceae</taxon>
        <taxon>Actinocorallia</taxon>
    </lineage>
</organism>
<keyword evidence="3" id="KW-0489">Methyltransferase</keyword>
<name>A0A3N1CT40_9ACTN</name>
<dbReference type="PANTHER" id="PTHR43861">
    <property type="entry name" value="TRANS-ACONITATE 2-METHYLTRANSFERASE-RELATED"/>
    <property type="match status" value="1"/>
</dbReference>
<dbReference type="AlphaFoldDB" id="A0A3N1CT40"/>
<keyword evidence="4" id="KW-1185">Reference proteome</keyword>
<gene>
    <name evidence="3" type="ORF">EDD29_2006</name>
</gene>